<dbReference type="InterPro" id="IPR026444">
    <property type="entry name" value="Secre_tail"/>
</dbReference>
<keyword evidence="2" id="KW-0812">Transmembrane</keyword>
<proteinExistence type="predicted"/>
<evidence type="ECO:0000256" key="1">
    <source>
        <dbReference type="ARBA" id="ARBA00022729"/>
    </source>
</evidence>
<dbReference type="EMBL" id="QFRJ01000002">
    <property type="protein sequence ID" value="PWH86606.1"/>
    <property type="molecule type" value="Genomic_DNA"/>
</dbReference>
<dbReference type="NCBIfam" id="TIGR04183">
    <property type="entry name" value="Por_Secre_tail"/>
    <property type="match status" value="1"/>
</dbReference>
<comment type="caution">
    <text evidence="4">The sequence shown here is derived from an EMBL/GenBank/DDBJ whole genome shotgun (WGS) entry which is preliminary data.</text>
</comment>
<reference evidence="4 5" key="2">
    <citation type="submission" date="2018-05" db="EMBL/GenBank/DDBJ databases">
        <authorList>
            <person name="Lanie J.A."/>
            <person name="Ng W.-L."/>
            <person name="Kazmierczak K.M."/>
            <person name="Andrzejewski T.M."/>
            <person name="Davidsen T.M."/>
            <person name="Wayne K.J."/>
            <person name="Tettelin H."/>
            <person name="Glass J.I."/>
            <person name="Rusch D."/>
            <person name="Podicherti R."/>
            <person name="Tsui H.-C.T."/>
            <person name="Winkler M.E."/>
        </authorList>
    </citation>
    <scope>NUCLEOTIDE SEQUENCE [LARGE SCALE GENOMIC DNA]</scope>
    <source>
        <strain evidence="4 5">C305</strain>
    </source>
</reference>
<gene>
    <name evidence="4" type="ORF">DIT68_05060</name>
</gene>
<keyword evidence="5" id="KW-1185">Reference proteome</keyword>
<dbReference type="AlphaFoldDB" id="A0A2U2XFM6"/>
<name>A0A2U2XFM6_9FLAO</name>
<feature type="transmembrane region" description="Helical" evidence="2">
    <location>
        <begin position="63"/>
        <end position="81"/>
    </location>
</feature>
<keyword evidence="2" id="KW-1133">Transmembrane helix</keyword>
<keyword evidence="1" id="KW-0732">Signal</keyword>
<reference evidence="4 5" key="1">
    <citation type="submission" date="2018-05" db="EMBL/GenBank/DDBJ databases">
        <title>Brumimicrobium oceani sp. nov., isolated from coastal sediment.</title>
        <authorList>
            <person name="Kou Y."/>
        </authorList>
    </citation>
    <scope>NUCLEOTIDE SEQUENCE [LARGE SCALE GENOMIC DNA]</scope>
    <source>
        <strain evidence="4 5">C305</strain>
    </source>
</reference>
<evidence type="ECO:0000313" key="5">
    <source>
        <dbReference type="Proteomes" id="UP000245370"/>
    </source>
</evidence>
<organism evidence="4 5">
    <name type="scientific">Brumimicrobium oceani</name>
    <dbReference type="NCBI Taxonomy" id="2100725"/>
    <lineage>
        <taxon>Bacteria</taxon>
        <taxon>Pseudomonadati</taxon>
        <taxon>Bacteroidota</taxon>
        <taxon>Flavobacteriia</taxon>
        <taxon>Flavobacteriales</taxon>
        <taxon>Crocinitomicaceae</taxon>
        <taxon>Brumimicrobium</taxon>
    </lineage>
</organism>
<evidence type="ECO:0000259" key="3">
    <source>
        <dbReference type="Pfam" id="PF18962"/>
    </source>
</evidence>
<sequence length="484" mass="52641">MLYYFFCVIYEKCAYGSFFYEKLERIAQVLFFRILKYQANAVFPGSHFPSNFTMNFKTNSMKAIFTFISIALATSAFGQFWTATNALTTAGGGYLVAATSIGDDVFAVGATTTFVHSADKGLTWTAPAITAPPGAFYALIACNNYLYASMKVNNYDHTLNYSLDNGVTWSVDTVGLPQNLPNTGKEAMNVRYMGNDYVMAFNPTKSYYKKLGTIDWIETTIDYTIPDVIGMNDNWYAIGAGKLLKSTNHGDSWTTLAASGLPSGFQGNKLASNGLDRLFVSNSPANGGTDIYISTDGGNSFALTNSAGQHTHSNAWVGPMFAVDDYIFASILPEAGNFSDAPPYIMSSTSAPNFNVGDVSGLPTGATVSEIPFYFNSGNKLFTMYGDLYSSTPGFVGDPVIVSVDKNEVLEVGVHPNPAQNKIYISTKEMMDLTSVSIYSSQGQLIKVFKNDLQSINVSDLPRGHYILKIQSAINLTTKQVILN</sequence>
<evidence type="ECO:0000313" key="4">
    <source>
        <dbReference type="EMBL" id="PWH86606.1"/>
    </source>
</evidence>
<feature type="domain" description="Secretion system C-terminal sorting" evidence="3">
    <location>
        <begin position="414"/>
        <end position="482"/>
    </location>
</feature>
<dbReference type="Pfam" id="PF18962">
    <property type="entry name" value="Por_Secre_tail"/>
    <property type="match status" value="1"/>
</dbReference>
<accession>A0A2U2XFM6</accession>
<dbReference type="SUPFAM" id="SSF110296">
    <property type="entry name" value="Oligoxyloglucan reducing end-specific cellobiohydrolase"/>
    <property type="match status" value="1"/>
</dbReference>
<keyword evidence="2" id="KW-0472">Membrane</keyword>
<dbReference type="Gene3D" id="2.130.10.10">
    <property type="entry name" value="YVTN repeat-like/Quinoprotein amine dehydrogenase"/>
    <property type="match status" value="1"/>
</dbReference>
<evidence type="ECO:0000256" key="2">
    <source>
        <dbReference type="SAM" id="Phobius"/>
    </source>
</evidence>
<dbReference type="InterPro" id="IPR015943">
    <property type="entry name" value="WD40/YVTN_repeat-like_dom_sf"/>
</dbReference>
<dbReference type="Proteomes" id="UP000245370">
    <property type="component" value="Unassembled WGS sequence"/>
</dbReference>
<protein>
    <recommendedName>
        <fullName evidence="3">Secretion system C-terminal sorting domain-containing protein</fullName>
    </recommendedName>
</protein>